<dbReference type="AlphaFoldDB" id="A0A9W4XMM3"/>
<evidence type="ECO:0000313" key="2">
    <source>
        <dbReference type="EMBL" id="CAI6337549.1"/>
    </source>
</evidence>
<dbReference type="Proteomes" id="UP001152607">
    <property type="component" value="Unassembled WGS sequence"/>
</dbReference>
<keyword evidence="1" id="KW-0472">Membrane</keyword>
<accession>A0A9W4XMM3</accession>
<name>A0A9W4XMM3_9PLEO</name>
<reference evidence="2" key="1">
    <citation type="submission" date="2023-01" db="EMBL/GenBank/DDBJ databases">
        <authorList>
            <person name="Van Ghelder C."/>
            <person name="Rancurel C."/>
        </authorList>
    </citation>
    <scope>NUCLEOTIDE SEQUENCE</scope>
    <source>
        <strain evidence="2">CNCM I-4278</strain>
    </source>
</reference>
<proteinExistence type="predicted"/>
<comment type="caution">
    <text evidence="2">The sequence shown here is derived from an EMBL/GenBank/DDBJ whole genome shotgun (WGS) entry which is preliminary data.</text>
</comment>
<keyword evidence="3" id="KW-1185">Reference proteome</keyword>
<dbReference type="EMBL" id="CAOQHR010000007">
    <property type="protein sequence ID" value="CAI6337549.1"/>
    <property type="molecule type" value="Genomic_DNA"/>
</dbReference>
<keyword evidence="1" id="KW-1133">Transmembrane helix</keyword>
<feature type="transmembrane region" description="Helical" evidence="1">
    <location>
        <begin position="52"/>
        <end position="75"/>
    </location>
</feature>
<evidence type="ECO:0000256" key="1">
    <source>
        <dbReference type="SAM" id="Phobius"/>
    </source>
</evidence>
<evidence type="ECO:0000313" key="3">
    <source>
        <dbReference type="Proteomes" id="UP001152607"/>
    </source>
</evidence>
<sequence length="77" mass="9027">MGWSLECNLRRILGFSVRGTGELVLRCSLECRVIMHFPLSFLLYFDKLLISCNCYAVHICCRMLGSMCCYMYVWIFP</sequence>
<organism evidence="2 3">
    <name type="scientific">Periconia digitata</name>
    <dbReference type="NCBI Taxonomy" id="1303443"/>
    <lineage>
        <taxon>Eukaryota</taxon>
        <taxon>Fungi</taxon>
        <taxon>Dikarya</taxon>
        <taxon>Ascomycota</taxon>
        <taxon>Pezizomycotina</taxon>
        <taxon>Dothideomycetes</taxon>
        <taxon>Pleosporomycetidae</taxon>
        <taxon>Pleosporales</taxon>
        <taxon>Massarineae</taxon>
        <taxon>Periconiaceae</taxon>
        <taxon>Periconia</taxon>
    </lineage>
</organism>
<keyword evidence="1" id="KW-0812">Transmembrane</keyword>
<gene>
    <name evidence="2" type="ORF">PDIGIT_LOCUS10662</name>
</gene>
<protein>
    <submittedName>
        <fullName evidence="2">Uncharacterized protein</fullName>
    </submittedName>
</protein>